<sequence>MSLFYIPLLRNYRTVYQNMLGDFLLLFRRDILPLVTLLNFWMGSYLTKPNWPSVNSLRISGDLLSALTNRNQGEHRADNCDTISQYLHAYLPP</sequence>
<comment type="caution">
    <text evidence="1">The sequence shown here is derived from an EMBL/GenBank/DDBJ whole genome shotgun (WGS) entry which is preliminary data.</text>
</comment>
<keyword evidence="2" id="KW-1185">Reference proteome</keyword>
<organism evidence="1 2">
    <name type="scientific">Linderina pennispora</name>
    <dbReference type="NCBI Taxonomy" id="61395"/>
    <lineage>
        <taxon>Eukaryota</taxon>
        <taxon>Fungi</taxon>
        <taxon>Fungi incertae sedis</taxon>
        <taxon>Zoopagomycota</taxon>
        <taxon>Kickxellomycotina</taxon>
        <taxon>Kickxellomycetes</taxon>
        <taxon>Kickxellales</taxon>
        <taxon>Kickxellaceae</taxon>
        <taxon>Linderina</taxon>
    </lineage>
</organism>
<dbReference type="EMBL" id="MCFD01000005">
    <property type="protein sequence ID" value="ORX70810.1"/>
    <property type="molecule type" value="Genomic_DNA"/>
</dbReference>
<evidence type="ECO:0000313" key="2">
    <source>
        <dbReference type="Proteomes" id="UP000193922"/>
    </source>
</evidence>
<dbReference type="GeneID" id="63800084"/>
<evidence type="ECO:0000313" key="1">
    <source>
        <dbReference type="EMBL" id="ORX70810.1"/>
    </source>
</evidence>
<protein>
    <submittedName>
        <fullName evidence="1">Uncharacterized protein</fullName>
    </submittedName>
</protein>
<dbReference type="Proteomes" id="UP000193922">
    <property type="component" value="Unassembled WGS sequence"/>
</dbReference>
<accession>A0A1Y1WB94</accession>
<dbReference type="RefSeq" id="XP_040744389.1">
    <property type="nucleotide sequence ID" value="XM_040883436.1"/>
</dbReference>
<reference evidence="1 2" key="1">
    <citation type="submission" date="2016-07" db="EMBL/GenBank/DDBJ databases">
        <title>Pervasive Adenine N6-methylation of Active Genes in Fungi.</title>
        <authorList>
            <consortium name="DOE Joint Genome Institute"/>
            <person name="Mondo S.J."/>
            <person name="Dannebaum R.O."/>
            <person name="Kuo R.C."/>
            <person name="Labutti K."/>
            <person name="Haridas S."/>
            <person name="Kuo A."/>
            <person name="Salamov A."/>
            <person name="Ahrendt S.R."/>
            <person name="Lipzen A."/>
            <person name="Sullivan W."/>
            <person name="Andreopoulos W.B."/>
            <person name="Clum A."/>
            <person name="Lindquist E."/>
            <person name="Daum C."/>
            <person name="Ramamoorthy G.K."/>
            <person name="Gryganskyi A."/>
            <person name="Culley D."/>
            <person name="Magnuson J.K."/>
            <person name="James T.Y."/>
            <person name="O'Malley M.A."/>
            <person name="Stajich J.E."/>
            <person name="Spatafora J.W."/>
            <person name="Visel A."/>
            <person name="Grigoriev I.V."/>
        </authorList>
    </citation>
    <scope>NUCLEOTIDE SEQUENCE [LARGE SCALE GENOMIC DNA]</scope>
    <source>
        <strain evidence="1 2">ATCC 12442</strain>
    </source>
</reference>
<gene>
    <name evidence="1" type="ORF">DL89DRAFT_140979</name>
</gene>
<name>A0A1Y1WB94_9FUNG</name>
<dbReference type="AlphaFoldDB" id="A0A1Y1WB94"/>
<proteinExistence type="predicted"/>